<dbReference type="SUPFAM" id="SSF52200">
    <property type="entry name" value="Toll/Interleukin receptor TIR domain"/>
    <property type="match status" value="1"/>
</dbReference>
<keyword evidence="2" id="KW-0675">Receptor</keyword>
<evidence type="ECO:0000313" key="2">
    <source>
        <dbReference type="EMBL" id="MEA5366464.1"/>
    </source>
</evidence>
<dbReference type="Proteomes" id="UP001304298">
    <property type="component" value="Unassembled WGS sequence"/>
</dbReference>
<comment type="caution">
    <text evidence="2">The sequence shown here is derived from an EMBL/GenBank/DDBJ whole genome shotgun (WGS) entry which is preliminary data.</text>
</comment>
<gene>
    <name evidence="2" type="ORF">VA596_43525</name>
</gene>
<organism evidence="2 3">
    <name type="scientific">Amycolatopsis heterodermiae</name>
    <dbReference type="NCBI Taxonomy" id="3110235"/>
    <lineage>
        <taxon>Bacteria</taxon>
        <taxon>Bacillati</taxon>
        <taxon>Actinomycetota</taxon>
        <taxon>Actinomycetes</taxon>
        <taxon>Pseudonocardiales</taxon>
        <taxon>Pseudonocardiaceae</taxon>
        <taxon>Amycolatopsis</taxon>
    </lineage>
</organism>
<evidence type="ECO:0000259" key="1">
    <source>
        <dbReference type="PROSITE" id="PS50104"/>
    </source>
</evidence>
<dbReference type="EMBL" id="JAYFSI010000015">
    <property type="protein sequence ID" value="MEA5366464.1"/>
    <property type="molecule type" value="Genomic_DNA"/>
</dbReference>
<evidence type="ECO:0000313" key="3">
    <source>
        <dbReference type="Proteomes" id="UP001304298"/>
    </source>
</evidence>
<dbReference type="Pfam" id="PF13676">
    <property type="entry name" value="TIR_2"/>
    <property type="match status" value="1"/>
</dbReference>
<sequence>MTDSPDDSRAGHAFISYVHQDRDAVAKLQKILSSAGVPVWLDKEDLWPGEDWRLKIRRAITKESLVFIACFSKNSSARDVSYQNEELNLAVEQLRRRPPGGTPWLIPVRLDDCEIPEYEIAPGRMLDSLQMVDLFGKDRENAASRLVGAVIRSLGTATPGMPITAKLDGSSEAVAQVKEMLLDPTRRIELHDLVTSIANKCRTTLSDEDQFPFTLEGTGKEITRAAVARVEQYWQVTKPVLEILAAGCTWGEASNERLWSSTVRGIANLVKPASGKTMLLNLRYFPPLVALYAAGLAAVYGQNYGALRAVTIDTKVRTDYGVDVPLLARSHIARPFENNKLLANILAIQASQPPESYPEFDALFDDLSADRIGGKYTPVSDYLHDSLHETFSFLILDPDDYTEAFDKLEVLLSALAIDLKKIPETYADGPWIGSFTWRRRYNASTAEGEMQAELKEQGARWSPLQAGLFGGSLDRATQAFDDLIERTGRHRLYQL</sequence>
<protein>
    <submittedName>
        <fullName evidence="2">Toll/interleukin-1 receptor domain-containing protein</fullName>
    </submittedName>
</protein>
<proteinExistence type="predicted"/>
<dbReference type="Gene3D" id="3.40.50.10140">
    <property type="entry name" value="Toll/interleukin-1 receptor homology (TIR) domain"/>
    <property type="match status" value="1"/>
</dbReference>
<dbReference type="PROSITE" id="PS50104">
    <property type="entry name" value="TIR"/>
    <property type="match status" value="1"/>
</dbReference>
<keyword evidence="3" id="KW-1185">Reference proteome</keyword>
<accession>A0ABU5RL57</accession>
<dbReference type="InterPro" id="IPR000157">
    <property type="entry name" value="TIR_dom"/>
</dbReference>
<name>A0ABU5RL57_9PSEU</name>
<dbReference type="RefSeq" id="WP_323335707.1">
    <property type="nucleotide sequence ID" value="NZ_JAYFSI010000015.1"/>
</dbReference>
<reference evidence="2 3" key="1">
    <citation type="submission" date="2023-12" db="EMBL/GenBank/DDBJ databases">
        <title>Amycolatopsis sp. V23-08.</title>
        <authorList>
            <person name="Somphong A."/>
        </authorList>
    </citation>
    <scope>NUCLEOTIDE SEQUENCE [LARGE SCALE GENOMIC DNA]</scope>
    <source>
        <strain evidence="2 3">V23-08</strain>
    </source>
</reference>
<feature type="domain" description="TIR" evidence="1">
    <location>
        <begin position="9"/>
        <end position="158"/>
    </location>
</feature>
<dbReference type="InterPro" id="IPR035897">
    <property type="entry name" value="Toll_tir_struct_dom_sf"/>
</dbReference>